<keyword evidence="4" id="KW-1185">Reference proteome</keyword>
<evidence type="ECO:0000259" key="2">
    <source>
        <dbReference type="Pfam" id="PF01609"/>
    </source>
</evidence>
<dbReference type="Proteomes" id="UP000824633">
    <property type="component" value="Chromosome"/>
</dbReference>
<sequence>MRKNYFVKLVRYMKNVYHIENGLNKLSDGRVNPTYKTAQVITLVLLGFLLRVKSFNELNLMIKNNEFKELFRRGTQLPLVDAIRDTLKVINIKGLKQINEYIIKKAIENKVFEDGTIDGYTVAAIDGTKFFGSNKKSCPECLRNKAHCFHSGAVMSIVGVGPKLVIDFENYRPGQDSVSKDEGEQNVAKRLLTNAISVHKKLIDVVVYDALACNSVWINHCVKHDVEVIVRAKNNNNNSIREVKKRVNKSELVEAWTDEKGFEKIEVYESVFTMDKVLEPLRFVKYAMKYPNKKRSQIMIVTTCMNMKLKTLFKIIRGRWDIENSIFNNLKKECGLEHCFVHGGNAVEAVLYLIFIASNIMQLFLFRRLRKQFSTQREIVRLLLKGLYIMKYKFELVFNST</sequence>
<gene>
    <name evidence="3" type="ORF">psyc5s11_12560</name>
</gene>
<organism evidence="3 4">
    <name type="scientific">Clostridium gelidum</name>
    <dbReference type="NCBI Taxonomy" id="704125"/>
    <lineage>
        <taxon>Bacteria</taxon>
        <taxon>Bacillati</taxon>
        <taxon>Bacillota</taxon>
        <taxon>Clostridia</taxon>
        <taxon>Eubacteriales</taxon>
        <taxon>Clostridiaceae</taxon>
        <taxon>Clostridium</taxon>
    </lineage>
</organism>
<keyword evidence="1" id="KW-0812">Transmembrane</keyword>
<keyword evidence="1" id="KW-0472">Membrane</keyword>
<proteinExistence type="predicted"/>
<keyword evidence="1" id="KW-1133">Transmembrane helix</keyword>
<feature type="domain" description="Transposase IS4-like" evidence="2">
    <location>
        <begin position="176"/>
        <end position="360"/>
    </location>
</feature>
<evidence type="ECO:0000256" key="1">
    <source>
        <dbReference type="SAM" id="Phobius"/>
    </source>
</evidence>
<name>A0ABN6ISJ3_9CLOT</name>
<dbReference type="EMBL" id="AP024849">
    <property type="protein sequence ID" value="BCZ45189.1"/>
    <property type="molecule type" value="Genomic_DNA"/>
</dbReference>
<dbReference type="InterPro" id="IPR002559">
    <property type="entry name" value="Transposase_11"/>
</dbReference>
<reference evidence="4" key="1">
    <citation type="submission" date="2021-07" db="EMBL/GenBank/DDBJ databases">
        <title>Complete genome sequencing of a Clostridium isolate.</title>
        <authorList>
            <person name="Ueki A."/>
            <person name="Tonouchi A."/>
        </authorList>
    </citation>
    <scope>NUCLEOTIDE SEQUENCE [LARGE SCALE GENOMIC DNA]</scope>
    <source>
        <strain evidence="4">C5S11</strain>
    </source>
</reference>
<dbReference type="Pfam" id="PF01609">
    <property type="entry name" value="DDE_Tnp_1"/>
    <property type="match status" value="1"/>
</dbReference>
<evidence type="ECO:0000313" key="3">
    <source>
        <dbReference type="EMBL" id="BCZ45189.1"/>
    </source>
</evidence>
<accession>A0ABN6ISJ3</accession>
<dbReference type="InterPro" id="IPR012337">
    <property type="entry name" value="RNaseH-like_sf"/>
</dbReference>
<protein>
    <recommendedName>
        <fullName evidence="2">Transposase IS4-like domain-containing protein</fullName>
    </recommendedName>
</protein>
<evidence type="ECO:0000313" key="4">
    <source>
        <dbReference type="Proteomes" id="UP000824633"/>
    </source>
</evidence>
<dbReference type="SUPFAM" id="SSF53098">
    <property type="entry name" value="Ribonuclease H-like"/>
    <property type="match status" value="1"/>
</dbReference>
<feature type="transmembrane region" description="Helical" evidence="1">
    <location>
        <begin position="349"/>
        <end position="366"/>
    </location>
</feature>